<keyword evidence="7 12" id="KW-0479">Metal-binding</keyword>
<dbReference type="InterPro" id="IPR000701">
    <property type="entry name" value="SuccDH_FuR_B_TM-su"/>
</dbReference>
<keyword evidence="6 13" id="KW-0812">Transmembrane</keyword>
<evidence type="ECO:0000256" key="6">
    <source>
        <dbReference type="ARBA" id="ARBA00022692"/>
    </source>
</evidence>
<comment type="subcellular location">
    <subcellularLocation>
        <location evidence="2">Membrane</location>
    </subcellularLocation>
</comment>
<keyword evidence="15" id="KW-1185">Reference proteome</keyword>
<protein>
    <recommendedName>
        <fullName evidence="4">Succinate dehydrogenase cytochrome b556 subunit</fullName>
    </recommendedName>
</protein>
<dbReference type="PIRSF" id="PIRSF000178">
    <property type="entry name" value="SDH_cyt_b560"/>
    <property type="match status" value="1"/>
</dbReference>
<evidence type="ECO:0000256" key="12">
    <source>
        <dbReference type="PIRSR" id="PIRSR000178-1"/>
    </source>
</evidence>
<keyword evidence="14" id="KW-0560">Oxidoreductase</keyword>
<dbReference type="NCBIfam" id="TIGR02970">
    <property type="entry name" value="succ_dehyd_cytB"/>
    <property type="match status" value="1"/>
</dbReference>
<dbReference type="InterPro" id="IPR034804">
    <property type="entry name" value="SQR/QFR_C/D"/>
</dbReference>
<feature type="transmembrane region" description="Helical" evidence="13">
    <location>
        <begin position="31"/>
        <end position="51"/>
    </location>
</feature>
<evidence type="ECO:0000256" key="8">
    <source>
        <dbReference type="ARBA" id="ARBA00022989"/>
    </source>
</evidence>
<dbReference type="PANTHER" id="PTHR10978:SF5">
    <property type="entry name" value="SUCCINATE DEHYDROGENASE CYTOCHROME B560 SUBUNIT, MITOCHONDRIAL"/>
    <property type="match status" value="1"/>
</dbReference>
<dbReference type="Proteomes" id="UP000242886">
    <property type="component" value="Chromosome SDENCHOL"/>
</dbReference>
<evidence type="ECO:0000313" key="15">
    <source>
        <dbReference type="Proteomes" id="UP000242886"/>
    </source>
</evidence>
<evidence type="ECO:0000313" key="14">
    <source>
        <dbReference type="EMBL" id="SMB27065.1"/>
    </source>
</evidence>
<dbReference type="SUPFAM" id="SSF81343">
    <property type="entry name" value="Fumarate reductase respiratory complex transmembrane subunits"/>
    <property type="match status" value="1"/>
</dbReference>
<gene>
    <name evidence="14" type="primary">sdhC</name>
    <name evidence="14" type="ORF">SDENCHOL_20287</name>
</gene>
<dbReference type="RefSeq" id="WP_154716806.1">
    <property type="nucleotide sequence ID" value="NZ_LT837803.1"/>
</dbReference>
<comment type="similarity">
    <text evidence="3">Belongs to the cytochrome b560 family.</text>
</comment>
<feature type="binding site" description="axial binding residue" evidence="12">
    <location>
        <position position="83"/>
    </location>
    <ligand>
        <name>heme</name>
        <dbReference type="ChEBI" id="CHEBI:30413"/>
        <note>ligand shared with second transmembrane subunit</note>
    </ligand>
    <ligandPart>
        <name>Fe</name>
        <dbReference type="ChEBI" id="CHEBI:18248"/>
    </ligandPart>
</feature>
<evidence type="ECO:0000256" key="11">
    <source>
        <dbReference type="ARBA" id="ARBA00025912"/>
    </source>
</evidence>
<comment type="cofactor">
    <cofactor evidence="12">
        <name>heme</name>
        <dbReference type="ChEBI" id="CHEBI:30413"/>
    </cofactor>
    <text evidence="12">The heme is bound between the two transmembrane subunits.</text>
</comment>
<evidence type="ECO:0000256" key="7">
    <source>
        <dbReference type="ARBA" id="ARBA00022723"/>
    </source>
</evidence>
<evidence type="ECO:0000256" key="1">
    <source>
        <dbReference type="ARBA" id="ARBA00004050"/>
    </source>
</evidence>
<evidence type="ECO:0000256" key="10">
    <source>
        <dbReference type="ARBA" id="ARBA00023136"/>
    </source>
</evidence>
<dbReference type="CDD" id="cd03499">
    <property type="entry name" value="SQR_TypeC_SdhC"/>
    <property type="match status" value="1"/>
</dbReference>
<dbReference type="GO" id="GO:0009055">
    <property type="term" value="F:electron transfer activity"/>
    <property type="evidence" value="ECO:0007669"/>
    <property type="project" value="InterPro"/>
</dbReference>
<dbReference type="AlphaFoldDB" id="A0A7Z7HTB2"/>
<name>A0A7Z7HTB2_9PROT</name>
<organism evidence="14 15">
    <name type="scientific">Sterolibacterium denitrificans</name>
    <dbReference type="NCBI Taxonomy" id="157592"/>
    <lineage>
        <taxon>Bacteria</taxon>
        <taxon>Pseudomonadati</taxon>
        <taxon>Pseudomonadota</taxon>
        <taxon>Betaproteobacteria</taxon>
        <taxon>Nitrosomonadales</taxon>
        <taxon>Sterolibacteriaceae</taxon>
        <taxon>Sterolibacterium</taxon>
    </lineage>
</organism>
<dbReference type="InterPro" id="IPR014314">
    <property type="entry name" value="Succ_DH_cytb556"/>
</dbReference>
<evidence type="ECO:0000256" key="3">
    <source>
        <dbReference type="ARBA" id="ARBA00007244"/>
    </source>
</evidence>
<keyword evidence="8 13" id="KW-1133">Transmembrane helix</keyword>
<dbReference type="GO" id="GO:0046872">
    <property type="term" value="F:metal ion binding"/>
    <property type="evidence" value="ECO:0007669"/>
    <property type="project" value="UniProtKB-KW"/>
</dbReference>
<dbReference type="GO" id="GO:0005886">
    <property type="term" value="C:plasma membrane"/>
    <property type="evidence" value="ECO:0007669"/>
    <property type="project" value="TreeGrafter"/>
</dbReference>
<comment type="function">
    <text evidence="1">Membrane-anchoring subunit of succinate dehydrogenase (SDH).</text>
</comment>
<reference evidence="14" key="1">
    <citation type="submission" date="2017-03" db="EMBL/GenBank/DDBJ databases">
        <authorList>
            <consortium name="AG Boll"/>
        </authorList>
    </citation>
    <scope>NUCLEOTIDE SEQUENCE [LARGE SCALE GENOMIC DNA]</scope>
    <source>
        <strain evidence="14">Chol</strain>
    </source>
</reference>
<keyword evidence="9 12" id="KW-0408">Iron</keyword>
<keyword evidence="10 13" id="KW-0472">Membrane</keyword>
<dbReference type="EMBL" id="LT837803">
    <property type="protein sequence ID" value="SMB27065.1"/>
    <property type="molecule type" value="Genomic_DNA"/>
</dbReference>
<dbReference type="Pfam" id="PF01127">
    <property type="entry name" value="Sdh_cyt"/>
    <property type="match status" value="1"/>
</dbReference>
<accession>A0A7Z7HTB2</accession>
<evidence type="ECO:0000256" key="5">
    <source>
        <dbReference type="ARBA" id="ARBA00022617"/>
    </source>
</evidence>
<proteinExistence type="inferred from homology"/>
<evidence type="ECO:0000256" key="9">
    <source>
        <dbReference type="ARBA" id="ARBA00023004"/>
    </source>
</evidence>
<sequence length="127" mass="14041">MSELTKQRPKFLDLTKIQLPLAAKMSILHRISGGAIFLLLPCLIYLLQLSLGTPEEFETFLAITRHPVVKLIFLALTYGFVHHVCMGIRLLLIDIHKGVARDTARASAKLVLVAGLVITAILGVTLW</sequence>
<feature type="transmembrane region" description="Helical" evidence="13">
    <location>
        <begin position="104"/>
        <end position="126"/>
    </location>
</feature>
<dbReference type="PANTHER" id="PTHR10978">
    <property type="entry name" value="SUCCINATE DEHYDROGENASE CYTOCHROME B560 SUBUNIT"/>
    <property type="match status" value="1"/>
</dbReference>
<keyword evidence="5 12" id="KW-0349">Heme</keyword>
<comment type="subunit">
    <text evidence="11">Part of an enzyme complex containing four subunits: a flavoprotein, an iron-sulfur protein, plus two membrane-anchoring proteins, SdhC and SdhD. The complex can form homotrimers.</text>
</comment>
<dbReference type="GO" id="GO:0016491">
    <property type="term" value="F:oxidoreductase activity"/>
    <property type="evidence" value="ECO:0007669"/>
    <property type="project" value="UniProtKB-KW"/>
</dbReference>
<evidence type="ECO:0000256" key="2">
    <source>
        <dbReference type="ARBA" id="ARBA00004370"/>
    </source>
</evidence>
<feature type="transmembrane region" description="Helical" evidence="13">
    <location>
        <begin position="71"/>
        <end position="92"/>
    </location>
</feature>
<dbReference type="GO" id="GO:0006099">
    <property type="term" value="P:tricarboxylic acid cycle"/>
    <property type="evidence" value="ECO:0007669"/>
    <property type="project" value="InterPro"/>
</dbReference>
<evidence type="ECO:0000256" key="13">
    <source>
        <dbReference type="SAM" id="Phobius"/>
    </source>
</evidence>
<evidence type="ECO:0000256" key="4">
    <source>
        <dbReference type="ARBA" id="ARBA00020076"/>
    </source>
</evidence>
<dbReference type="Gene3D" id="1.20.1300.10">
    <property type="entry name" value="Fumarate reductase/succinate dehydrogenase, transmembrane subunit"/>
    <property type="match status" value="1"/>
</dbReference>